<comment type="subcellular location">
    <subcellularLocation>
        <location evidence="1">Membrane</location>
    </subcellularLocation>
</comment>
<dbReference type="InterPro" id="IPR012338">
    <property type="entry name" value="Beta-lactam/transpept-like"/>
</dbReference>
<dbReference type="GO" id="GO:0016020">
    <property type="term" value="C:membrane"/>
    <property type="evidence" value="ECO:0007669"/>
    <property type="project" value="UniProtKB-SubCell"/>
</dbReference>
<feature type="domain" description="Beta-lactamase-related" evidence="3">
    <location>
        <begin position="21"/>
        <end position="317"/>
    </location>
</feature>
<dbReference type="Pfam" id="PF00144">
    <property type="entry name" value="Beta-lactamase"/>
    <property type="match status" value="1"/>
</dbReference>
<dbReference type="PANTHER" id="PTHR46825:SF11">
    <property type="entry name" value="PENICILLIN-BINDING PROTEIN 4"/>
    <property type="match status" value="1"/>
</dbReference>
<evidence type="ECO:0000313" key="6">
    <source>
        <dbReference type="Proteomes" id="UP000433575"/>
    </source>
</evidence>
<dbReference type="InterPro" id="IPR050491">
    <property type="entry name" value="AmpC-like"/>
</dbReference>
<comment type="caution">
    <text evidence="4">The sequence shown here is derived from an EMBL/GenBank/DDBJ whole genome shotgun (WGS) entry which is preliminary data.</text>
</comment>
<dbReference type="RefSeq" id="WP_154239115.1">
    <property type="nucleotide sequence ID" value="NZ_CALJPI010000322.1"/>
</dbReference>
<dbReference type="PANTHER" id="PTHR46825">
    <property type="entry name" value="D-ALANYL-D-ALANINE-CARBOXYPEPTIDASE/ENDOPEPTIDASE AMPH"/>
    <property type="match status" value="1"/>
</dbReference>
<evidence type="ECO:0000313" key="4">
    <source>
        <dbReference type="EMBL" id="MSA89975.1"/>
    </source>
</evidence>
<dbReference type="Proteomes" id="UP000433575">
    <property type="component" value="Unassembled WGS sequence"/>
</dbReference>
<accession>A0A6N7S8N1</accession>
<dbReference type="OrthoDB" id="9797709at2"/>
<keyword evidence="7" id="KW-1185">Reference proteome</keyword>
<evidence type="ECO:0000313" key="7">
    <source>
        <dbReference type="Proteomes" id="UP000480929"/>
    </source>
</evidence>
<evidence type="ECO:0000313" key="5">
    <source>
        <dbReference type="EMBL" id="MSC33730.1"/>
    </source>
</evidence>
<dbReference type="Gene3D" id="3.40.710.10">
    <property type="entry name" value="DD-peptidase/beta-lactamase superfamily"/>
    <property type="match status" value="1"/>
</dbReference>
<sequence length="623" mass="69491">MDCEWSKRTSDFLKMTLAKDYTSVSYALRVEDELVAADALGWQDQPQQIKADERCTYNVASVSKIYCTAAVMVLVQRGLIDLDTPVVEYVPEFTMLDEDYKKITVRHLLNHASGLPGTQWKGFSVTALTKRDYDEEVLNYLANSHLKAKPGEYSVYCNDGFTLAEIVVARVSGQRYSDFLRENITGPIQADSTRTIEDRNPDFPLVHEKAKPAELLLVEGAGGLTTSMIDLCKFGQLFLSENPILSEASKQEMAKPQGVSFLAQDQKSPFYGLGWDTVCFSDPDFDLGEGVLRKGGNSFQFTSQLIIIPKYNAVLAISETHDCKIDVTQAALHILAQWLLQHKGISIYKRAQPIPPAVVEARSGIYLMPSAIATVAMQGAIAHFQDTPLKGQPYPWESYLRYDGQRWIANEKVSYFFAEAQGDEYLMSEMNGVCYPVAMKAKAFAPLSETWKQRLNHRYVVVNPTPEDLVIGEIMTGFSLEALPDFEGILVASFSGRQGSDVYSGGFDGSFIPAGENRGRGFLRTPCNGSRDLIDPYFFTQGEAELCEVASYRYQRTDTLPAYQGQAFADHPQTFRLDQPFDGTMSVPEGRRIMILDKDLNVVGDTLTDEQLKPAESGYLLLI</sequence>
<evidence type="ECO:0000256" key="1">
    <source>
        <dbReference type="ARBA" id="ARBA00004370"/>
    </source>
</evidence>
<organism evidence="4 6">
    <name type="scientific">Holdemania massiliensis</name>
    <dbReference type="NCBI Taxonomy" id="1468449"/>
    <lineage>
        <taxon>Bacteria</taxon>
        <taxon>Bacillati</taxon>
        <taxon>Bacillota</taxon>
        <taxon>Erysipelotrichia</taxon>
        <taxon>Erysipelotrichales</taxon>
        <taxon>Erysipelotrichaceae</taxon>
        <taxon>Holdemania</taxon>
    </lineage>
</organism>
<dbReference type="AlphaFoldDB" id="A0A6N7S8N1"/>
<name>A0A6N7S8N1_9FIRM</name>
<keyword evidence="2" id="KW-0472">Membrane</keyword>
<dbReference type="InterPro" id="IPR001466">
    <property type="entry name" value="Beta-lactam-related"/>
</dbReference>
<evidence type="ECO:0000259" key="3">
    <source>
        <dbReference type="Pfam" id="PF00144"/>
    </source>
</evidence>
<dbReference type="Proteomes" id="UP000480929">
    <property type="component" value="Unassembled WGS sequence"/>
</dbReference>
<protein>
    <submittedName>
        <fullName evidence="4">Serine hydrolase</fullName>
    </submittedName>
</protein>
<gene>
    <name evidence="5" type="ORF">GKD88_11415</name>
    <name evidence="4" type="ORF">GKE08_11615</name>
</gene>
<evidence type="ECO:0000256" key="2">
    <source>
        <dbReference type="ARBA" id="ARBA00023136"/>
    </source>
</evidence>
<dbReference type="EMBL" id="WKPI01000020">
    <property type="protein sequence ID" value="MSC33730.1"/>
    <property type="molecule type" value="Genomic_DNA"/>
</dbReference>
<keyword evidence="4" id="KW-0378">Hydrolase</keyword>
<dbReference type="SUPFAM" id="SSF56601">
    <property type="entry name" value="beta-lactamase/transpeptidase-like"/>
    <property type="match status" value="1"/>
</dbReference>
<proteinExistence type="predicted"/>
<dbReference type="EMBL" id="WKPJ01000018">
    <property type="protein sequence ID" value="MSA89975.1"/>
    <property type="molecule type" value="Genomic_DNA"/>
</dbReference>
<reference evidence="6 7" key="1">
    <citation type="journal article" date="2019" name="Nat. Med.">
        <title>A library of human gut bacterial isolates paired with longitudinal multiomics data enables mechanistic microbiome research.</title>
        <authorList>
            <person name="Poyet M."/>
            <person name="Groussin M."/>
            <person name="Gibbons S.M."/>
            <person name="Avila-Pacheco J."/>
            <person name="Jiang X."/>
            <person name="Kearney S.M."/>
            <person name="Perrotta A.R."/>
            <person name="Berdy B."/>
            <person name="Zhao S."/>
            <person name="Lieberman T.D."/>
            <person name="Swanson P.K."/>
            <person name="Smith M."/>
            <person name="Roesemann S."/>
            <person name="Alexander J.E."/>
            <person name="Rich S.A."/>
            <person name="Livny J."/>
            <person name="Vlamakis H."/>
            <person name="Clish C."/>
            <person name="Bullock K."/>
            <person name="Deik A."/>
            <person name="Scott J."/>
            <person name="Pierce K.A."/>
            <person name="Xavier R.J."/>
            <person name="Alm E.J."/>
        </authorList>
    </citation>
    <scope>NUCLEOTIDE SEQUENCE [LARGE SCALE GENOMIC DNA]</scope>
    <source>
        <strain evidence="4 6">BIOML-A4</strain>
        <strain evidence="5 7">BIOML-A5</strain>
    </source>
</reference>
<dbReference type="GO" id="GO:0016787">
    <property type="term" value="F:hydrolase activity"/>
    <property type="evidence" value="ECO:0007669"/>
    <property type="project" value="UniProtKB-KW"/>
</dbReference>